<dbReference type="Pfam" id="PF07969">
    <property type="entry name" value="Amidohydro_3"/>
    <property type="match status" value="1"/>
</dbReference>
<dbReference type="AlphaFoldDB" id="A0A7W9Y8R0"/>
<proteinExistence type="predicted"/>
<dbReference type="InterPro" id="IPR052349">
    <property type="entry name" value="Metallo-hydrolase_Enzymes"/>
</dbReference>
<feature type="domain" description="Amidohydrolase 3" evidence="3">
    <location>
        <begin position="57"/>
        <end position="410"/>
    </location>
</feature>
<dbReference type="InterPro" id="IPR032466">
    <property type="entry name" value="Metal_Hydrolase"/>
</dbReference>
<dbReference type="EMBL" id="JACHEG010000004">
    <property type="protein sequence ID" value="MBB6164054.1"/>
    <property type="molecule type" value="Genomic_DNA"/>
</dbReference>
<dbReference type="InterPro" id="IPR013108">
    <property type="entry name" value="Amidohydro_3"/>
</dbReference>
<evidence type="ECO:0000313" key="5">
    <source>
        <dbReference type="Proteomes" id="UP000547879"/>
    </source>
</evidence>
<dbReference type="SUPFAM" id="SSF51556">
    <property type="entry name" value="Metallo-dependent hydrolases"/>
    <property type="match status" value="1"/>
</dbReference>
<dbReference type="PANTHER" id="PTHR32027">
    <property type="entry name" value="CYTOSINE DEAMINASE"/>
    <property type="match status" value="1"/>
</dbReference>
<dbReference type="EC" id="3.5.4.1" evidence="4"/>
<dbReference type="Gene3D" id="2.30.40.10">
    <property type="entry name" value="Urease, subunit C, domain 1"/>
    <property type="match status" value="1"/>
</dbReference>
<evidence type="ECO:0000256" key="1">
    <source>
        <dbReference type="ARBA" id="ARBA00022723"/>
    </source>
</evidence>
<dbReference type="SUPFAM" id="SSF51338">
    <property type="entry name" value="Composite domain of metallo-dependent hydrolases"/>
    <property type="match status" value="1"/>
</dbReference>
<dbReference type="Proteomes" id="UP000547879">
    <property type="component" value="Unassembled WGS sequence"/>
</dbReference>
<name>A0A7W9Y8R0_9HYPH</name>
<keyword evidence="2 4" id="KW-0378">Hydrolase</keyword>
<dbReference type="GO" id="GO:0004131">
    <property type="term" value="F:cytosine deaminase activity"/>
    <property type="evidence" value="ECO:0007669"/>
    <property type="project" value="UniProtKB-EC"/>
</dbReference>
<evidence type="ECO:0000313" key="4">
    <source>
        <dbReference type="EMBL" id="MBB6164054.1"/>
    </source>
</evidence>
<dbReference type="PANTHER" id="PTHR32027:SF9">
    <property type="entry name" value="BLL3847 PROTEIN"/>
    <property type="match status" value="1"/>
</dbReference>
<comment type="caution">
    <text evidence="4">The sequence shown here is derived from an EMBL/GenBank/DDBJ whole genome shotgun (WGS) entry which is preliminary data.</text>
</comment>
<evidence type="ECO:0000256" key="2">
    <source>
        <dbReference type="ARBA" id="ARBA00022801"/>
    </source>
</evidence>
<protein>
    <submittedName>
        <fullName evidence="4">Cytosine deaminase</fullName>
        <ecNumber evidence="4">3.5.4.1</ecNumber>
    </submittedName>
</protein>
<evidence type="ECO:0000259" key="3">
    <source>
        <dbReference type="Pfam" id="PF07969"/>
    </source>
</evidence>
<organism evidence="4 5">
    <name type="scientific">Rhizobium wenxiniae</name>
    <dbReference type="NCBI Taxonomy" id="1737357"/>
    <lineage>
        <taxon>Bacteria</taxon>
        <taxon>Pseudomonadati</taxon>
        <taxon>Pseudomonadota</taxon>
        <taxon>Alphaproteobacteria</taxon>
        <taxon>Hyphomicrobiales</taxon>
        <taxon>Rhizobiaceae</taxon>
        <taxon>Rhizobium/Agrobacterium group</taxon>
        <taxon>Rhizobium</taxon>
    </lineage>
</organism>
<reference evidence="4 5" key="1">
    <citation type="submission" date="2020-08" db="EMBL/GenBank/DDBJ databases">
        <title>Genomic Encyclopedia of Type Strains, Phase IV (KMG-IV): sequencing the most valuable type-strain genomes for metagenomic binning, comparative biology and taxonomic classification.</title>
        <authorList>
            <person name="Goeker M."/>
        </authorList>
    </citation>
    <scope>NUCLEOTIDE SEQUENCE [LARGE SCALE GENOMIC DNA]</scope>
    <source>
        <strain evidence="4 5">DSM 100734</strain>
    </source>
</reference>
<dbReference type="GO" id="GO:0046872">
    <property type="term" value="F:metal ion binding"/>
    <property type="evidence" value="ECO:0007669"/>
    <property type="project" value="UniProtKB-KW"/>
</dbReference>
<keyword evidence="5" id="KW-1185">Reference proteome</keyword>
<dbReference type="CDD" id="cd01293">
    <property type="entry name" value="Bact_CD"/>
    <property type="match status" value="1"/>
</dbReference>
<accession>A0A7W9Y8R0</accession>
<dbReference type="FunFam" id="3.20.20.140:FF:000019">
    <property type="entry name" value="Cytosine deaminase"/>
    <property type="match status" value="1"/>
</dbReference>
<dbReference type="InterPro" id="IPR011059">
    <property type="entry name" value="Metal-dep_hydrolase_composite"/>
</dbReference>
<sequence length="430" mass="46613">MIHAAMVAPSQYRFQMKADLVLRNALIAQQAGLVDISIKDGLITGIERQIRCEAVEEEDLEGAFVFPGFVDSHIHLDKACIMERCSICAGTLEEAVRETAKAKAGFSEDDVYQRASKLVSKAIMHGTNRMRTFVEIDPRAGMRSFEAINRVREDYAFAIDIQICAFAQEGLTQEPETEAMLDEALRSGADLIGGCPYTDADPAEHVRRIFALACRHDVDVDFHLDFSLDPEKTDLPTVIEATRMNGYAGRVTIGHVTNLSALDPDALSAIGKKIADAGIALTVLPATDLFLMGRQYSSNVPRGIAPANLLSKLGVRTAIATNNVLNPFTPFGDASLARMANLYANVMQLSRDADIDLVFDMVGSQAASIIGSRHELIVGRPADMVALDAANACEVVRSSALALAGWKRGKKTFSRPRAQLLKAAMITGES</sequence>
<dbReference type="Gene3D" id="3.20.20.140">
    <property type="entry name" value="Metal-dependent hydrolases"/>
    <property type="match status" value="1"/>
</dbReference>
<keyword evidence="1" id="KW-0479">Metal-binding</keyword>
<gene>
    <name evidence="4" type="ORF">HNQ72_003895</name>
</gene>